<protein>
    <submittedName>
        <fullName evidence="1">Uncharacterized protein</fullName>
    </submittedName>
</protein>
<name>A0A1M5ZMM1_9VIBR</name>
<dbReference type="EMBL" id="FQXZ01000033">
    <property type="protein sequence ID" value="SHI25567.1"/>
    <property type="molecule type" value="Genomic_DNA"/>
</dbReference>
<evidence type="ECO:0000313" key="1">
    <source>
        <dbReference type="EMBL" id="SHI25567.1"/>
    </source>
</evidence>
<organism evidence="1 2">
    <name type="scientific">Vibrio aerogenes CECT 7868</name>
    <dbReference type="NCBI Taxonomy" id="1216006"/>
    <lineage>
        <taxon>Bacteria</taxon>
        <taxon>Pseudomonadati</taxon>
        <taxon>Pseudomonadota</taxon>
        <taxon>Gammaproteobacteria</taxon>
        <taxon>Vibrionales</taxon>
        <taxon>Vibrionaceae</taxon>
        <taxon>Vibrio</taxon>
    </lineage>
</organism>
<dbReference type="Proteomes" id="UP000184608">
    <property type="component" value="Unassembled WGS sequence"/>
</dbReference>
<sequence length="89" mass="9843">MAFRLRILPGGANHITNHQSGPFLQIRRGIGFRTDLLNHDISTQSEVFAGTEFGIIKGDAIMGIGQFSPAAFDGKVLCQRTRLDWQTID</sequence>
<proteinExistence type="predicted"/>
<reference evidence="1 2" key="1">
    <citation type="submission" date="2016-11" db="EMBL/GenBank/DDBJ databases">
        <authorList>
            <person name="Jaros S."/>
            <person name="Januszkiewicz K."/>
            <person name="Wedrychowicz H."/>
        </authorList>
    </citation>
    <scope>NUCLEOTIDE SEQUENCE [LARGE SCALE GENOMIC DNA]</scope>
    <source>
        <strain evidence="1 2">CECT 7868</strain>
    </source>
</reference>
<dbReference type="AlphaFoldDB" id="A0A1M5ZMM1"/>
<accession>A0A1M5ZMM1</accession>
<evidence type="ECO:0000313" key="2">
    <source>
        <dbReference type="Proteomes" id="UP000184608"/>
    </source>
</evidence>
<gene>
    <name evidence="1" type="ORF">VA7868_02949</name>
</gene>
<keyword evidence="2" id="KW-1185">Reference proteome</keyword>